<dbReference type="PANTHER" id="PTHR23090">
    <property type="entry name" value="NH 3 /GLUTAMINE-DEPENDENT NAD + SYNTHETASE"/>
    <property type="match status" value="1"/>
</dbReference>
<evidence type="ECO:0000313" key="11">
    <source>
        <dbReference type="EMBL" id="MDG9698330.1"/>
    </source>
</evidence>
<dbReference type="GO" id="GO:0008795">
    <property type="term" value="F:NAD+ synthase activity"/>
    <property type="evidence" value="ECO:0007669"/>
    <property type="project" value="UniProtKB-UniRule"/>
</dbReference>
<feature type="binding site" evidence="7">
    <location>
        <position position="187"/>
    </location>
    <ligand>
        <name>L-glutamine</name>
        <dbReference type="ChEBI" id="CHEBI:58359"/>
    </ligand>
</feature>
<feature type="binding site" evidence="7">
    <location>
        <position position="193"/>
    </location>
    <ligand>
        <name>L-glutamine</name>
        <dbReference type="ChEBI" id="CHEBI:58359"/>
    </ligand>
</feature>
<organism evidence="11 12">
    <name type="scientific">Ottowia cancrivicina</name>
    <dbReference type="NCBI Taxonomy" id="3040346"/>
    <lineage>
        <taxon>Bacteria</taxon>
        <taxon>Pseudomonadati</taxon>
        <taxon>Pseudomonadota</taxon>
        <taxon>Betaproteobacteria</taxon>
        <taxon>Burkholderiales</taxon>
        <taxon>Comamonadaceae</taxon>
        <taxon>Ottowia</taxon>
    </lineage>
</organism>
<keyword evidence="12" id="KW-1185">Reference proteome</keyword>
<dbReference type="Gene3D" id="3.60.110.10">
    <property type="entry name" value="Carbon-nitrogen hydrolase"/>
    <property type="match status" value="1"/>
</dbReference>
<dbReference type="AlphaFoldDB" id="A0AAW6RFJ2"/>
<dbReference type="PROSITE" id="PS50263">
    <property type="entry name" value="CN_HYDROLASE"/>
    <property type="match status" value="1"/>
</dbReference>
<dbReference type="InterPro" id="IPR014729">
    <property type="entry name" value="Rossmann-like_a/b/a_fold"/>
</dbReference>
<dbReference type="GO" id="GO:0003952">
    <property type="term" value="F:NAD+ synthase (glutamine-hydrolyzing) activity"/>
    <property type="evidence" value="ECO:0007669"/>
    <property type="project" value="UniProtKB-UniRule"/>
</dbReference>
<evidence type="ECO:0000259" key="10">
    <source>
        <dbReference type="PROSITE" id="PS50263"/>
    </source>
</evidence>
<keyword evidence="4 7" id="KW-0547">Nucleotide-binding</keyword>
<evidence type="ECO:0000256" key="8">
    <source>
        <dbReference type="PIRNR" id="PIRNR006630"/>
    </source>
</evidence>
<keyword evidence="6 7" id="KW-0520">NAD</keyword>
<dbReference type="InterPro" id="IPR036526">
    <property type="entry name" value="C-N_Hydrolase_sf"/>
</dbReference>
<dbReference type="InterPro" id="IPR003010">
    <property type="entry name" value="C-N_Hydrolase"/>
</dbReference>
<proteinExistence type="inferred from homology"/>
<dbReference type="PIRSF" id="PIRSF006630">
    <property type="entry name" value="NADS_GAT"/>
    <property type="match status" value="1"/>
</dbReference>
<dbReference type="NCBIfam" id="TIGR00552">
    <property type="entry name" value="nadE"/>
    <property type="match status" value="1"/>
</dbReference>
<dbReference type="Proteomes" id="UP001237156">
    <property type="component" value="Unassembled WGS sequence"/>
</dbReference>
<dbReference type="Gene3D" id="3.40.50.620">
    <property type="entry name" value="HUPs"/>
    <property type="match status" value="1"/>
</dbReference>
<dbReference type="GO" id="GO:0004359">
    <property type="term" value="F:glutaminase activity"/>
    <property type="evidence" value="ECO:0007669"/>
    <property type="project" value="InterPro"/>
</dbReference>
<comment type="similarity">
    <text evidence="2 7 8">In the C-terminal section; belongs to the NAD synthetase family.</text>
</comment>
<keyword evidence="3 7" id="KW-0436">Ligase</keyword>
<dbReference type="SUPFAM" id="SSF56317">
    <property type="entry name" value="Carbon-nitrogen hydrolase"/>
    <property type="match status" value="1"/>
</dbReference>
<dbReference type="CDD" id="cd07570">
    <property type="entry name" value="GAT_Gln-NAD-synth"/>
    <property type="match status" value="1"/>
</dbReference>
<feature type="active site" description="For glutaminase activity" evidence="7">
    <location>
        <position position="120"/>
    </location>
</feature>
<dbReference type="InterPro" id="IPR022310">
    <property type="entry name" value="NAD/GMP_synthase"/>
</dbReference>
<feature type="binding site" evidence="7">
    <location>
        <position position="414"/>
    </location>
    <ligand>
        <name>deamido-NAD(+)</name>
        <dbReference type="ChEBI" id="CHEBI:58437"/>
        <note>ligand shared between two neighboring subunits</note>
    </ligand>
</feature>
<feature type="binding site" evidence="7">
    <location>
        <position position="409"/>
    </location>
    <ligand>
        <name>ATP</name>
        <dbReference type="ChEBI" id="CHEBI:30616"/>
    </ligand>
</feature>
<evidence type="ECO:0000256" key="2">
    <source>
        <dbReference type="ARBA" id="ARBA00007145"/>
    </source>
</evidence>
<comment type="caution">
    <text evidence="7">Lacks conserved residue(s) required for the propagation of feature annotation.</text>
</comment>
<evidence type="ECO:0000256" key="5">
    <source>
        <dbReference type="ARBA" id="ARBA00022840"/>
    </source>
</evidence>
<sequence>MPLHIAIAQINPTVGDLPGNARLIVEAARAAHAQGARLLLTPELAVCGYPADDLLLQPGFVAACQASVARIAQETAALADLTLVVGHPAPVAGPHEAGRALCHNAASVLRGGRIVATALKQNLPDDAVFDERRHFVPGPPAACVFEAGEGAQSLRVGLLICEDAWQAAPATQARAAGAQLLAVINASPWRAGKPDERQQAMRQRALETGLPLVYANLTGGQDELVFDGASFALQADGALAGRAARFEPQLWPVRAAWQGGHLALAADSPESPESPEGQLWDALVLALRDYARKNGFGQALLGLSGGIDSALVLALAVDALGASQVRTVMMPSPYTASISLQDAREMARRVGVRHDEIDIAPAFETLQASLAPLLDGKPADTTEENLQARVRGVLLMALSNKHGHLLLTTGNKSEYAVGYCTLYGDMCGGFAPIKDVYKTAVFALARWRNAHNPCGTVDNPIPERIITRPPSAELREGQTDQDSLPPYEVLDAMLARVLEQGDGRAELEAAGFDPAQTAQVLRLLRLAEYKRRQSAPGPCVSQRGFGSKDWRYPVTNGLR</sequence>
<dbReference type="InterPro" id="IPR003694">
    <property type="entry name" value="NAD_synthase"/>
</dbReference>
<dbReference type="FunFam" id="3.40.50.620:FF:000106">
    <property type="entry name" value="Glutamine-dependent NAD(+) synthetase"/>
    <property type="match status" value="1"/>
</dbReference>
<gene>
    <name evidence="7" type="primary">nadE</name>
    <name evidence="11" type="ORF">QB898_01105</name>
</gene>
<feature type="active site" description="Proton acceptor; for glutaminase activity" evidence="7">
    <location>
        <position position="43"/>
    </location>
</feature>
<comment type="catalytic activity">
    <reaction evidence="7 8">
        <text>deamido-NAD(+) + L-glutamine + ATP + H2O = L-glutamate + AMP + diphosphate + NAD(+) + H(+)</text>
        <dbReference type="Rhea" id="RHEA:24384"/>
        <dbReference type="ChEBI" id="CHEBI:15377"/>
        <dbReference type="ChEBI" id="CHEBI:15378"/>
        <dbReference type="ChEBI" id="CHEBI:29985"/>
        <dbReference type="ChEBI" id="CHEBI:30616"/>
        <dbReference type="ChEBI" id="CHEBI:33019"/>
        <dbReference type="ChEBI" id="CHEBI:57540"/>
        <dbReference type="ChEBI" id="CHEBI:58359"/>
        <dbReference type="ChEBI" id="CHEBI:58437"/>
        <dbReference type="ChEBI" id="CHEBI:456215"/>
        <dbReference type="EC" id="6.3.5.1"/>
    </reaction>
</comment>
<name>A0AAW6RFJ2_9BURK</name>
<accession>A0AAW6RFJ2</accession>
<feature type="domain" description="CN hydrolase" evidence="10">
    <location>
        <begin position="3"/>
        <end position="264"/>
    </location>
</feature>
<evidence type="ECO:0000256" key="4">
    <source>
        <dbReference type="ARBA" id="ARBA00022741"/>
    </source>
</evidence>
<dbReference type="GO" id="GO:0009435">
    <property type="term" value="P:NAD+ biosynthetic process"/>
    <property type="evidence" value="ECO:0007669"/>
    <property type="project" value="UniProtKB-UniRule"/>
</dbReference>
<reference evidence="11 12" key="1">
    <citation type="submission" date="2023-04" db="EMBL/GenBank/DDBJ databases">
        <title>Ottowia paracancer sp. nov., isolated from human stomach.</title>
        <authorList>
            <person name="Song Y."/>
        </authorList>
    </citation>
    <scope>NUCLEOTIDE SEQUENCE [LARGE SCALE GENOMIC DNA]</scope>
    <source>
        <strain evidence="11 12">10c7w1</strain>
    </source>
</reference>
<dbReference type="PANTHER" id="PTHR23090:SF9">
    <property type="entry name" value="GLUTAMINE-DEPENDENT NAD(+) SYNTHETASE"/>
    <property type="match status" value="1"/>
</dbReference>
<evidence type="ECO:0000256" key="6">
    <source>
        <dbReference type="ARBA" id="ARBA00023027"/>
    </source>
</evidence>
<dbReference type="InterPro" id="IPR014445">
    <property type="entry name" value="Gln-dep_NAD_synthase"/>
</dbReference>
<dbReference type="GO" id="GO:0005524">
    <property type="term" value="F:ATP binding"/>
    <property type="evidence" value="ECO:0007669"/>
    <property type="project" value="UniProtKB-UniRule"/>
</dbReference>
<evidence type="ECO:0000256" key="3">
    <source>
        <dbReference type="ARBA" id="ARBA00022598"/>
    </source>
</evidence>
<evidence type="ECO:0000256" key="1">
    <source>
        <dbReference type="ARBA" id="ARBA00005188"/>
    </source>
</evidence>
<evidence type="ECO:0000313" key="12">
    <source>
        <dbReference type="Proteomes" id="UP001237156"/>
    </source>
</evidence>
<dbReference type="EMBL" id="JARVII010000001">
    <property type="protein sequence ID" value="MDG9698330.1"/>
    <property type="molecule type" value="Genomic_DNA"/>
</dbReference>
<dbReference type="Pfam" id="PF00795">
    <property type="entry name" value="CN_hydrolase"/>
    <property type="match status" value="1"/>
</dbReference>
<dbReference type="HAMAP" id="MF_02090">
    <property type="entry name" value="NadE_glutamine_dep"/>
    <property type="match status" value="1"/>
</dbReference>
<comment type="similarity">
    <text evidence="9">Belongs to the NAD synthetase family.</text>
</comment>
<keyword evidence="5 7" id="KW-0067">ATP-binding</keyword>
<feature type="binding site" evidence="7">
    <location>
        <position position="530"/>
    </location>
    <ligand>
        <name>deamido-NAD(+)</name>
        <dbReference type="ChEBI" id="CHEBI:58437"/>
        <note>ligand shared between two neighboring subunits</note>
    </ligand>
</feature>
<evidence type="ECO:0000256" key="9">
    <source>
        <dbReference type="RuleBase" id="RU003811"/>
    </source>
</evidence>
<feature type="binding site" evidence="7">
    <location>
        <begin position="302"/>
        <end position="309"/>
    </location>
    <ligand>
        <name>ATP</name>
        <dbReference type="ChEBI" id="CHEBI:30616"/>
    </ligand>
</feature>
<dbReference type="GO" id="GO:0005737">
    <property type="term" value="C:cytoplasm"/>
    <property type="evidence" value="ECO:0007669"/>
    <property type="project" value="InterPro"/>
</dbReference>
<comment type="function">
    <text evidence="7">Catalyzes the ATP-dependent amidation of deamido-NAD to form NAD. Uses L-glutamine as a nitrogen source.</text>
</comment>
<dbReference type="CDD" id="cd00553">
    <property type="entry name" value="NAD_synthase"/>
    <property type="match status" value="1"/>
</dbReference>
<feature type="active site" description="Nucleophile; for glutaminase activity" evidence="7">
    <location>
        <position position="161"/>
    </location>
</feature>
<comment type="caution">
    <text evidence="11">The sequence shown here is derived from an EMBL/GenBank/DDBJ whole genome shotgun (WGS) entry which is preliminary data.</text>
</comment>
<dbReference type="Pfam" id="PF02540">
    <property type="entry name" value="NAD_synthase"/>
    <property type="match status" value="1"/>
</dbReference>
<dbReference type="RefSeq" id="WP_102282835.1">
    <property type="nucleotide sequence ID" value="NZ_JARVII010000001.1"/>
</dbReference>
<dbReference type="SUPFAM" id="SSF52402">
    <property type="entry name" value="Adenine nucleotide alpha hydrolases-like"/>
    <property type="match status" value="1"/>
</dbReference>
<dbReference type="NCBIfam" id="NF010588">
    <property type="entry name" value="PRK13981.1"/>
    <property type="match status" value="1"/>
</dbReference>
<comment type="pathway">
    <text evidence="1 7 8">Cofactor biosynthesis; NAD(+) biosynthesis; NAD(+) from deamido-NAD(+) (L-Gln route): step 1/1.</text>
</comment>
<evidence type="ECO:0000256" key="7">
    <source>
        <dbReference type="HAMAP-Rule" id="MF_02090"/>
    </source>
</evidence>
<protein>
    <recommendedName>
        <fullName evidence="7 8">Glutamine-dependent NAD(+) synthetase</fullName>
        <ecNumber evidence="7 8">6.3.5.1</ecNumber>
    </recommendedName>
    <alternativeName>
        <fullName evidence="7 8">NAD(+) synthase [glutamine-hydrolyzing]</fullName>
    </alternativeName>
</protein>
<feature type="binding site" evidence="7">
    <location>
        <position position="385"/>
    </location>
    <ligand>
        <name>deamido-NAD(+)</name>
        <dbReference type="ChEBI" id="CHEBI:58437"/>
        <note>ligand shared between two neighboring subunits</note>
    </ligand>
</feature>
<dbReference type="EC" id="6.3.5.1" evidence="7 8"/>